<organism evidence="5 6">
    <name type="scientific">Formicincola oecophyllae</name>
    <dbReference type="NCBI Taxonomy" id="2558361"/>
    <lineage>
        <taxon>Bacteria</taxon>
        <taxon>Pseudomonadati</taxon>
        <taxon>Pseudomonadota</taxon>
        <taxon>Alphaproteobacteria</taxon>
        <taxon>Acetobacterales</taxon>
        <taxon>Acetobacteraceae</taxon>
        <taxon>Formicincola</taxon>
    </lineage>
</organism>
<keyword evidence="6" id="KW-1185">Reference proteome</keyword>
<dbReference type="PANTHER" id="PTHR21013">
    <property type="entry name" value="ATP SYNTHASE MITOCHONDRIAL F1 COMPLEX ASSEMBLY FACTOR 2/ATP12 PROTEIN, MITOCHONDRIAL PRECURSOR"/>
    <property type="match status" value="1"/>
</dbReference>
<sequence>MTSAAANNAMRRKWKTVTVAPSSADPSRSGPALDGKLVKLPSGSELAVSSPALAQALADEWAAIAPDAPLTPADLPLTRITGNRLDRIAPHMDGTRAALFKYGIDDALSYHSDKQPPEALGKALKWADGQGLRPTPTEGLMPVEQPDDYKRRLTRILESKNPDELATLGVLAPALGSLLIPLALLDGAITPAEAISLGTADERAQLAEWGHDDELAKRIKDNEQDVHDALKYHQLTTRN</sequence>
<evidence type="ECO:0000256" key="3">
    <source>
        <dbReference type="ARBA" id="ARBA00023186"/>
    </source>
</evidence>
<gene>
    <name evidence="5" type="ORF">E3E12_05680</name>
</gene>
<name>A0A4Y6UBI8_9PROT</name>
<comment type="similarity">
    <text evidence="1">Belongs to the ATP12 family.</text>
</comment>
<feature type="region of interest" description="Disordered" evidence="4">
    <location>
        <begin position="1"/>
        <end position="33"/>
    </location>
</feature>
<dbReference type="Pfam" id="PF07542">
    <property type="entry name" value="ATP12"/>
    <property type="match status" value="1"/>
</dbReference>
<evidence type="ECO:0000256" key="2">
    <source>
        <dbReference type="ARBA" id="ARBA00022946"/>
    </source>
</evidence>
<dbReference type="EMBL" id="CP038231">
    <property type="protein sequence ID" value="QDH13761.1"/>
    <property type="molecule type" value="Genomic_DNA"/>
</dbReference>
<dbReference type="RefSeq" id="WP_141443469.1">
    <property type="nucleotide sequence ID" value="NZ_CP038231.1"/>
</dbReference>
<keyword evidence="2" id="KW-0809">Transit peptide</keyword>
<evidence type="ECO:0000256" key="4">
    <source>
        <dbReference type="SAM" id="MobiDB-lite"/>
    </source>
</evidence>
<proteinExistence type="inferred from homology"/>
<dbReference type="GO" id="GO:0043461">
    <property type="term" value="P:proton-transporting ATP synthase complex assembly"/>
    <property type="evidence" value="ECO:0007669"/>
    <property type="project" value="InterPro"/>
</dbReference>
<dbReference type="PANTHER" id="PTHR21013:SF10">
    <property type="entry name" value="ATP SYNTHASE MITOCHONDRIAL F1 COMPLEX ASSEMBLY FACTOR 2"/>
    <property type="match status" value="1"/>
</dbReference>
<dbReference type="Gene3D" id="1.10.3580.10">
    <property type="entry name" value="ATP12 ATPase"/>
    <property type="match status" value="1"/>
</dbReference>
<dbReference type="Proteomes" id="UP000318709">
    <property type="component" value="Chromosome"/>
</dbReference>
<dbReference type="InterPro" id="IPR011419">
    <property type="entry name" value="ATP12_ATP_synth-F1-assembly"/>
</dbReference>
<keyword evidence="3" id="KW-0143">Chaperone</keyword>
<dbReference type="Gene3D" id="3.30.2180.10">
    <property type="entry name" value="ATP12-like"/>
    <property type="match status" value="1"/>
</dbReference>
<dbReference type="OrthoDB" id="9797825at2"/>
<dbReference type="KEGG" id="swf:E3E12_05680"/>
<accession>A0A4Y6UBI8</accession>
<dbReference type="InterPro" id="IPR042272">
    <property type="entry name" value="ATP12_ATP_synth-F1-assembly_N"/>
</dbReference>
<dbReference type="SUPFAM" id="SSF160909">
    <property type="entry name" value="ATP12-like"/>
    <property type="match status" value="1"/>
</dbReference>
<dbReference type="InterPro" id="IPR023335">
    <property type="entry name" value="ATP12_ortho_dom_sf"/>
</dbReference>
<evidence type="ECO:0000256" key="1">
    <source>
        <dbReference type="ARBA" id="ARBA00008231"/>
    </source>
</evidence>
<protein>
    <submittedName>
        <fullName evidence="5">ATP12 chaperone protein</fullName>
    </submittedName>
</protein>
<evidence type="ECO:0000313" key="5">
    <source>
        <dbReference type="EMBL" id="QDH13761.1"/>
    </source>
</evidence>
<reference evidence="5 6" key="1">
    <citation type="submission" date="2019-03" db="EMBL/GenBank/DDBJ databases">
        <title>The complete genome sequence of Swingsia_sp. F3b2 LMG30590(T).</title>
        <authorList>
            <person name="Chua K.-O."/>
            <person name="Chan K.-G."/>
            <person name="See-Too W.-S."/>
        </authorList>
    </citation>
    <scope>NUCLEOTIDE SEQUENCE [LARGE SCALE GENOMIC DNA]</scope>
    <source>
        <strain evidence="5 6">F3b2</strain>
    </source>
</reference>
<dbReference type="AlphaFoldDB" id="A0A4Y6UBI8"/>
<evidence type="ECO:0000313" key="6">
    <source>
        <dbReference type="Proteomes" id="UP000318709"/>
    </source>
</evidence>